<dbReference type="EMBL" id="FWZB01000036">
    <property type="protein sequence ID" value="SMD94089.1"/>
    <property type="molecule type" value="Genomic_DNA"/>
</dbReference>
<reference evidence="2" key="1">
    <citation type="submission" date="2017-04" db="EMBL/GenBank/DDBJ databases">
        <authorList>
            <person name="Criscuolo A."/>
        </authorList>
    </citation>
    <scope>NUCLEOTIDE SEQUENCE [LARGE SCALE GENOMIC DNA]</scope>
</reference>
<protein>
    <submittedName>
        <fullName evidence="1">Uncharacterized protein</fullName>
    </submittedName>
</protein>
<dbReference type="Proteomes" id="UP000194499">
    <property type="component" value="Unassembled WGS sequence"/>
</dbReference>
<accession>A0A1Y5ZGS8</accession>
<name>A0A1Y5ZGS8_9BACI</name>
<organism evidence="1 2">
    <name type="scientific">Bacillus pacificus</name>
    <dbReference type="NCBI Taxonomy" id="2026187"/>
    <lineage>
        <taxon>Bacteria</taxon>
        <taxon>Bacillati</taxon>
        <taxon>Bacillota</taxon>
        <taxon>Bacilli</taxon>
        <taxon>Bacillales</taxon>
        <taxon>Bacillaceae</taxon>
        <taxon>Bacillus</taxon>
        <taxon>Bacillus cereus group</taxon>
    </lineage>
</organism>
<dbReference type="AlphaFoldDB" id="A0A1Y5ZGS8"/>
<evidence type="ECO:0000313" key="2">
    <source>
        <dbReference type="Proteomes" id="UP000194499"/>
    </source>
</evidence>
<proteinExistence type="predicted"/>
<evidence type="ECO:0000313" key="1">
    <source>
        <dbReference type="EMBL" id="SMD94089.1"/>
    </source>
</evidence>
<gene>
    <name evidence="1" type="ORF">BACERE00191_01984</name>
</gene>
<sequence>MGGMNYKKAADFYIKVGNFSFYLIFKRYVFFNGIGDSYQKYPGN</sequence>